<dbReference type="InterPro" id="IPR042529">
    <property type="entry name" value="IF_2B-like_C"/>
</dbReference>
<keyword evidence="11" id="KW-1185">Reference proteome</keyword>
<accession>A0AAV9ITD2</accession>
<gene>
    <name evidence="10" type="ORF">CDCA_CDCA04G1390</name>
</gene>
<comment type="caution">
    <text evidence="10">The sequence shown here is derived from an EMBL/GenBank/DDBJ whole genome shotgun (WGS) entry which is preliminary data.</text>
</comment>
<dbReference type="Gene3D" id="1.20.120.1070">
    <property type="entry name" value="Translation initiation factor eIF-2B, N-terminal domain"/>
    <property type="match status" value="1"/>
</dbReference>
<evidence type="ECO:0000256" key="4">
    <source>
        <dbReference type="ARBA" id="ARBA00022540"/>
    </source>
</evidence>
<dbReference type="GO" id="GO:0003743">
    <property type="term" value="F:translation initiation factor activity"/>
    <property type="evidence" value="ECO:0007669"/>
    <property type="project" value="UniProtKB-KW"/>
</dbReference>
<dbReference type="InterPro" id="IPR000649">
    <property type="entry name" value="IF-2B-related"/>
</dbReference>
<evidence type="ECO:0000256" key="1">
    <source>
        <dbReference type="ARBA" id="ARBA00004514"/>
    </source>
</evidence>
<dbReference type="PANTHER" id="PTHR45860">
    <property type="entry name" value="TRANSLATION INITIATION FACTOR EIF-2B SUBUNIT ALPHA"/>
    <property type="match status" value="1"/>
</dbReference>
<proteinExistence type="inferred from homology"/>
<evidence type="ECO:0000256" key="9">
    <source>
        <dbReference type="RuleBase" id="RU003814"/>
    </source>
</evidence>
<comment type="similarity">
    <text evidence="2 9">Belongs to the eIF-2B alpha/beta/delta subunits family.</text>
</comment>
<evidence type="ECO:0000256" key="3">
    <source>
        <dbReference type="ARBA" id="ARBA00022490"/>
    </source>
</evidence>
<evidence type="ECO:0000256" key="6">
    <source>
        <dbReference type="ARBA" id="ARBA00044208"/>
    </source>
</evidence>
<reference evidence="10 11" key="1">
    <citation type="submission" date="2022-07" db="EMBL/GenBank/DDBJ databases">
        <title>Genome-wide signatures of adaptation to extreme environments.</title>
        <authorList>
            <person name="Cho C.H."/>
            <person name="Yoon H.S."/>
        </authorList>
    </citation>
    <scope>NUCLEOTIDE SEQUENCE [LARGE SCALE GENOMIC DNA]</scope>
    <source>
        <strain evidence="10 11">DBV 063 E5</strain>
    </source>
</reference>
<dbReference type="EMBL" id="JANCYW010000004">
    <property type="protein sequence ID" value="KAK4535365.1"/>
    <property type="molecule type" value="Genomic_DNA"/>
</dbReference>
<dbReference type="InterPro" id="IPR037171">
    <property type="entry name" value="NagB/RpiA_transferase-like"/>
</dbReference>
<organism evidence="10 11">
    <name type="scientific">Cyanidium caldarium</name>
    <name type="common">Red alga</name>
    <dbReference type="NCBI Taxonomy" id="2771"/>
    <lineage>
        <taxon>Eukaryota</taxon>
        <taxon>Rhodophyta</taxon>
        <taxon>Bangiophyceae</taxon>
        <taxon>Cyanidiales</taxon>
        <taxon>Cyanidiaceae</taxon>
        <taxon>Cyanidium</taxon>
    </lineage>
</organism>
<keyword evidence="4" id="KW-0396">Initiation factor</keyword>
<evidence type="ECO:0000256" key="7">
    <source>
        <dbReference type="ARBA" id="ARBA00044236"/>
    </source>
</evidence>
<evidence type="ECO:0000256" key="5">
    <source>
        <dbReference type="ARBA" id="ARBA00022917"/>
    </source>
</evidence>
<comment type="subunit">
    <text evidence="8">Component of the translation initiation factor 2B (eIF2B) complex which is a heterodecamer of two sets of five different subunits: alpha, beta, gamma, delta and epsilon. Subunits alpha, beta and delta comprise a regulatory subcomplex and subunits epsilon and gamma comprise a catalytic subcomplex. Within the complex, the hexameric regulatory complex resides at the center, with the two heterodimeric catalytic subcomplexes bound on opposite sides.</text>
</comment>
<evidence type="ECO:0000313" key="11">
    <source>
        <dbReference type="Proteomes" id="UP001301350"/>
    </source>
</evidence>
<protein>
    <recommendedName>
        <fullName evidence="6">Translation initiation factor eIF2B subunit alpha</fullName>
    </recommendedName>
    <alternativeName>
        <fullName evidence="7">eIF2B GDP-GTP exchange factor subunit alpha</fullName>
    </alternativeName>
</protein>
<evidence type="ECO:0000256" key="2">
    <source>
        <dbReference type="ARBA" id="ARBA00007251"/>
    </source>
</evidence>
<keyword evidence="5" id="KW-0648">Protein biosynthesis</keyword>
<dbReference type="AlphaFoldDB" id="A0AAV9ITD2"/>
<dbReference type="InterPro" id="IPR042528">
    <property type="entry name" value="elF-2B_alpha_N"/>
</dbReference>
<name>A0AAV9ITD2_CYACA</name>
<dbReference type="Gene3D" id="3.40.50.10470">
    <property type="entry name" value="Translation initiation factor eif-2b, domain 2"/>
    <property type="match status" value="1"/>
</dbReference>
<dbReference type="Pfam" id="PF01008">
    <property type="entry name" value="IF-2B"/>
    <property type="match status" value="1"/>
</dbReference>
<evidence type="ECO:0000256" key="8">
    <source>
        <dbReference type="ARBA" id="ARBA00046432"/>
    </source>
</evidence>
<dbReference type="GO" id="GO:0005851">
    <property type="term" value="C:eukaryotic translation initiation factor 2B complex"/>
    <property type="evidence" value="ECO:0007669"/>
    <property type="project" value="TreeGrafter"/>
</dbReference>
<dbReference type="PANTHER" id="PTHR45860:SF1">
    <property type="entry name" value="TRANSLATION INITIATION FACTOR EIF-2B SUBUNIT ALPHA"/>
    <property type="match status" value="1"/>
</dbReference>
<keyword evidence="3" id="KW-0963">Cytoplasm</keyword>
<sequence length="372" mass="40636">MEEDSTSSLFSRRRTSRLDVSWRLASGGEDDDASDSLSRRSSGRPSVAEAEFDVVLRFRGELARGTPMAPAAVHVLTHLIRCSRAETVLGLELELREASQKMLFSTPVNSLALRAACELFLRHVARTSLDVPQFGECKKRLIERGEQFRLMVDTCRERIGAHGERFIMNGHVVMTHGGSRVVYAILRAAVQRAHKTFRVVVTEGRSLPESSSGSNHGAVASMSRKTMQFCRDVLALGVPVTVVPDSAVAAMMETADCVLLGAEAVVESGAVINQVGSLNMALAAKALNVKLFVAAETYKFARMYPLSQQDLSDGSRPTPYRQLFRDEAAPRGLMFETPASDIIPPHLVSLLFTDSGVLTPAAVSEELIKLYQ</sequence>
<evidence type="ECO:0000313" key="10">
    <source>
        <dbReference type="EMBL" id="KAK4535365.1"/>
    </source>
</evidence>
<dbReference type="GO" id="GO:0005085">
    <property type="term" value="F:guanyl-nucleotide exchange factor activity"/>
    <property type="evidence" value="ECO:0007669"/>
    <property type="project" value="TreeGrafter"/>
</dbReference>
<dbReference type="GO" id="GO:0005829">
    <property type="term" value="C:cytosol"/>
    <property type="evidence" value="ECO:0007669"/>
    <property type="project" value="UniProtKB-SubCell"/>
</dbReference>
<dbReference type="Proteomes" id="UP001301350">
    <property type="component" value="Unassembled WGS sequence"/>
</dbReference>
<dbReference type="SUPFAM" id="SSF100950">
    <property type="entry name" value="NagB/RpiA/CoA transferase-like"/>
    <property type="match status" value="1"/>
</dbReference>
<dbReference type="InterPro" id="IPR051501">
    <property type="entry name" value="eIF2B_alpha/beta/delta"/>
</dbReference>
<comment type="subcellular location">
    <subcellularLocation>
        <location evidence="1">Cytoplasm</location>
        <location evidence="1">Cytosol</location>
    </subcellularLocation>
</comment>